<dbReference type="AlphaFoldDB" id="A0A1Y5HUK1"/>
<proteinExistence type="predicted"/>
<reference evidence="2" key="1">
    <citation type="journal article" date="2017" name="Proc. Natl. Acad. Sci. U.S.A.">
        <title>Simulation of Deepwater Horizon oil plume reveals substrate specialization within a complex community of hydrocarbon degraders.</title>
        <authorList>
            <person name="Hu P."/>
            <person name="Dubinsky E.A."/>
            <person name="Probst A.J."/>
            <person name="Wang J."/>
            <person name="Sieber C.M.K."/>
            <person name="Tom L.M."/>
            <person name="Gardinali P."/>
            <person name="Banfield J.F."/>
            <person name="Atlas R.M."/>
            <person name="Andersen G.L."/>
        </authorList>
    </citation>
    <scope>NUCLEOTIDE SEQUENCE [LARGE SCALE GENOMIC DNA]</scope>
</reference>
<name>A0A1Y5HUK1_OLEAN</name>
<evidence type="ECO:0000313" key="1">
    <source>
        <dbReference type="EMBL" id="OUS40996.1"/>
    </source>
</evidence>
<gene>
    <name evidence="1" type="ORF">A9R00_03190</name>
</gene>
<dbReference type="EMBL" id="MABE01000181">
    <property type="protein sequence ID" value="OUS40996.1"/>
    <property type="molecule type" value="Genomic_DNA"/>
</dbReference>
<accession>A0A1Y5HUK1</accession>
<dbReference type="Proteomes" id="UP000227088">
    <property type="component" value="Unassembled WGS sequence"/>
</dbReference>
<evidence type="ECO:0000313" key="2">
    <source>
        <dbReference type="Proteomes" id="UP000227088"/>
    </source>
</evidence>
<sequence length="234" mass="25537">MNNNALTAMTGGITRIHNTPITEIEGSPAPQKRPALAAPTPSVTVSLSEDVLGENSKAQQITEKFEHTVRELYSPEATSAVNDKNQQTENKTQTLLEMAPLSLPTKADVIAFEQLFSDELAKAGVDVSIPIKLNITSEGEVKVSNDHPDKEKIEALFKDNSDLQQGFVKTETYGTLQKLYQLHQQWQQKIEGGASEESANNWLINTTKSTLASSQVSFQNGKISQSFNGGNAYS</sequence>
<protein>
    <submittedName>
        <fullName evidence="1">Uncharacterized protein</fullName>
    </submittedName>
</protein>
<comment type="caution">
    <text evidence="1">The sequence shown here is derived from an EMBL/GenBank/DDBJ whole genome shotgun (WGS) entry which is preliminary data.</text>
</comment>
<organism evidence="1 2">
    <name type="scientific">Oleispira antarctica</name>
    <dbReference type="NCBI Taxonomy" id="188908"/>
    <lineage>
        <taxon>Bacteria</taxon>
        <taxon>Pseudomonadati</taxon>
        <taxon>Pseudomonadota</taxon>
        <taxon>Gammaproteobacteria</taxon>
        <taxon>Oceanospirillales</taxon>
        <taxon>Oceanospirillaceae</taxon>
        <taxon>Oleispira</taxon>
    </lineage>
</organism>